<sequence length="83" mass="10194">MVLFLTKTFQKNFQKLPKNIQTKVENSLRKIHLNPYTGKKLLGELEGEFSFRLGKYRIIYFIYREKNIWIETVRHRKDVYKKK</sequence>
<dbReference type="AlphaFoldDB" id="A0A0F9U585"/>
<evidence type="ECO:0000313" key="2">
    <source>
        <dbReference type="EMBL" id="KKN48798.1"/>
    </source>
</evidence>
<gene>
    <name evidence="2" type="ORF">LCGC14_0649430</name>
</gene>
<dbReference type="PANTHER" id="PTHR35601:SF1">
    <property type="entry name" value="TOXIN RELE"/>
    <property type="match status" value="1"/>
</dbReference>
<comment type="caution">
    <text evidence="2">The sequence shown here is derived from an EMBL/GenBank/DDBJ whole genome shotgun (WGS) entry which is preliminary data.</text>
</comment>
<accession>A0A0F9U585</accession>
<dbReference type="InterPro" id="IPR035093">
    <property type="entry name" value="RelE/ParE_toxin_dom_sf"/>
</dbReference>
<evidence type="ECO:0000256" key="1">
    <source>
        <dbReference type="ARBA" id="ARBA00022649"/>
    </source>
</evidence>
<dbReference type="SUPFAM" id="SSF143011">
    <property type="entry name" value="RelE-like"/>
    <property type="match status" value="1"/>
</dbReference>
<dbReference type="Pfam" id="PF05016">
    <property type="entry name" value="ParE_toxin"/>
    <property type="match status" value="1"/>
</dbReference>
<dbReference type="PANTHER" id="PTHR35601">
    <property type="entry name" value="TOXIN RELE"/>
    <property type="match status" value="1"/>
</dbReference>
<reference evidence="2" key="1">
    <citation type="journal article" date="2015" name="Nature">
        <title>Complex archaea that bridge the gap between prokaryotes and eukaryotes.</title>
        <authorList>
            <person name="Spang A."/>
            <person name="Saw J.H."/>
            <person name="Jorgensen S.L."/>
            <person name="Zaremba-Niedzwiedzka K."/>
            <person name="Martijn J."/>
            <person name="Lind A.E."/>
            <person name="van Eijk R."/>
            <person name="Schleper C."/>
            <person name="Guy L."/>
            <person name="Ettema T.J."/>
        </authorList>
    </citation>
    <scope>NUCLEOTIDE SEQUENCE</scope>
</reference>
<name>A0A0F9U585_9ZZZZ</name>
<protein>
    <recommendedName>
        <fullName evidence="3">Type II toxin-antitoxin system RelE/ParE family toxin</fullName>
    </recommendedName>
</protein>
<proteinExistence type="predicted"/>
<dbReference type="EMBL" id="LAZR01001203">
    <property type="protein sequence ID" value="KKN48798.1"/>
    <property type="molecule type" value="Genomic_DNA"/>
</dbReference>
<dbReference type="InterPro" id="IPR007712">
    <property type="entry name" value="RelE/ParE_toxin"/>
</dbReference>
<organism evidence="2">
    <name type="scientific">marine sediment metagenome</name>
    <dbReference type="NCBI Taxonomy" id="412755"/>
    <lineage>
        <taxon>unclassified sequences</taxon>
        <taxon>metagenomes</taxon>
        <taxon>ecological metagenomes</taxon>
    </lineage>
</organism>
<dbReference type="Gene3D" id="3.30.2310.20">
    <property type="entry name" value="RelE-like"/>
    <property type="match status" value="1"/>
</dbReference>
<evidence type="ECO:0008006" key="3">
    <source>
        <dbReference type="Google" id="ProtNLM"/>
    </source>
</evidence>
<keyword evidence="1" id="KW-1277">Toxin-antitoxin system</keyword>